<dbReference type="Proteomes" id="UP000651057">
    <property type="component" value="Unassembled WGS sequence"/>
</dbReference>
<feature type="transmembrane region" description="Helical" evidence="6">
    <location>
        <begin position="410"/>
        <end position="431"/>
    </location>
</feature>
<keyword evidence="8" id="KW-1185">Reference proteome</keyword>
<dbReference type="EMBL" id="JAERQJ010000006">
    <property type="protein sequence ID" value="MBL0684748.1"/>
    <property type="molecule type" value="Genomic_DNA"/>
</dbReference>
<keyword evidence="6" id="KW-0915">Sodium</keyword>
<proteinExistence type="inferred from homology"/>
<comment type="function">
    <text evidence="6">Na(+)/H(+) antiporter that extrudes sodium in exchange for external protons.</text>
</comment>
<dbReference type="GO" id="GO:0006885">
    <property type="term" value="P:regulation of pH"/>
    <property type="evidence" value="ECO:0007669"/>
    <property type="project" value="UniProtKB-UniRule"/>
</dbReference>
<dbReference type="Pfam" id="PF06965">
    <property type="entry name" value="Na_H_antiport_1"/>
    <property type="match status" value="1"/>
</dbReference>
<keyword evidence="4 6" id="KW-1133">Transmembrane helix</keyword>
<evidence type="ECO:0000313" key="7">
    <source>
        <dbReference type="EMBL" id="MBL0684748.1"/>
    </source>
</evidence>
<sequence length="439" mass="48087">MKNGLIDKYIDRVNNGFSSSIAKGVLLLTMVVLAMLWANSSFGESYFHFFEMEFTIGFQDFSLTEPIHIWINDGLMAIFFFTVGLEIKREIISGELSQLKKALLPVVAALGGMILPAILFFIINHDSEASSAWGIPMATDIAFALGIVALAGNTISKNGKVFLTALATVDDVGAILVIALFLTPQIDFQSLIIGMIYLGIMVLANVVGIRNMWFYVVVGVLGLWIALLLSGIHATLAGVLGALTIPATRKVTELEYKTHLKSWIEDFEDSCTNDNSLLTPKQEEILHNISIESKRAGTPLQRVEHMLKPAVNFLILPLFALANAGVRITDDFFRMLFHPVSLGIIIGLVLGKVLGISVFSRILVKSGLSELPNQVTWKSIYGIGMMAGIGFTMSLFIAELALEDENLLSIAKIGILTASVISAFLGLLWFLKNKNFKER</sequence>
<dbReference type="InterPro" id="IPR023171">
    <property type="entry name" value="Na/H_antiporter_dom_sf"/>
</dbReference>
<dbReference type="InterPro" id="IPR004670">
    <property type="entry name" value="NhaA"/>
</dbReference>
<evidence type="ECO:0000256" key="1">
    <source>
        <dbReference type="ARBA" id="ARBA00004429"/>
    </source>
</evidence>
<evidence type="ECO:0000256" key="3">
    <source>
        <dbReference type="ARBA" id="ARBA00022692"/>
    </source>
</evidence>
<feature type="transmembrane region" description="Helical" evidence="6">
    <location>
        <begin position="67"/>
        <end position="87"/>
    </location>
</feature>
<comment type="catalytic activity">
    <reaction evidence="6">
        <text>Na(+)(in) + 2 H(+)(out) = Na(+)(out) + 2 H(+)(in)</text>
        <dbReference type="Rhea" id="RHEA:29251"/>
        <dbReference type="ChEBI" id="CHEBI:15378"/>
        <dbReference type="ChEBI" id="CHEBI:29101"/>
    </reaction>
</comment>
<evidence type="ECO:0000313" key="8">
    <source>
        <dbReference type="Proteomes" id="UP000651057"/>
    </source>
</evidence>
<dbReference type="Gene3D" id="1.20.1530.10">
    <property type="entry name" value="Na+/H+ antiporter like domain"/>
    <property type="match status" value="1"/>
</dbReference>
<evidence type="ECO:0000256" key="4">
    <source>
        <dbReference type="ARBA" id="ARBA00022989"/>
    </source>
</evidence>
<reference evidence="7" key="1">
    <citation type="submission" date="2021-01" db="EMBL/GenBank/DDBJ databases">
        <authorList>
            <person name="Zhong Y.L."/>
        </authorList>
    </citation>
    <scope>NUCLEOTIDE SEQUENCE</scope>
    <source>
        <strain evidence="7">KCTC 23302</strain>
    </source>
</reference>
<feature type="transmembrane region" description="Helical" evidence="6">
    <location>
        <begin position="135"/>
        <end position="155"/>
    </location>
</feature>
<keyword evidence="6" id="KW-0813">Transport</keyword>
<dbReference type="AlphaFoldDB" id="A0A937DBL7"/>
<feature type="transmembrane region" description="Helical" evidence="6">
    <location>
        <begin position="340"/>
        <end position="359"/>
    </location>
</feature>
<keyword evidence="3 6" id="KW-0812">Transmembrane</keyword>
<dbReference type="PANTHER" id="PTHR30341">
    <property type="entry name" value="SODIUM ION/PROTON ANTIPORTER NHAA-RELATED"/>
    <property type="match status" value="1"/>
</dbReference>
<evidence type="ECO:0000256" key="2">
    <source>
        <dbReference type="ARBA" id="ARBA00022475"/>
    </source>
</evidence>
<organism evidence="7 8">
    <name type="scientific">Aquimarina mytili</name>
    <dbReference type="NCBI Taxonomy" id="874423"/>
    <lineage>
        <taxon>Bacteria</taxon>
        <taxon>Pseudomonadati</taxon>
        <taxon>Bacteroidota</taxon>
        <taxon>Flavobacteriia</taxon>
        <taxon>Flavobacteriales</taxon>
        <taxon>Flavobacteriaceae</taxon>
        <taxon>Aquimarina</taxon>
    </lineage>
</organism>
<feature type="transmembrane region" description="Helical" evidence="6">
    <location>
        <begin position="214"/>
        <end position="245"/>
    </location>
</feature>
<keyword evidence="5 6" id="KW-0472">Membrane</keyword>
<comment type="similarity">
    <text evidence="6">Belongs to the NhaA Na(+)/H(+) (TC 2.A.33) antiporter family.</text>
</comment>
<dbReference type="GO" id="GO:0015385">
    <property type="term" value="F:sodium:proton antiporter activity"/>
    <property type="evidence" value="ECO:0007669"/>
    <property type="project" value="UniProtKB-UniRule"/>
</dbReference>
<accession>A0A937DBL7</accession>
<evidence type="ECO:0000256" key="6">
    <source>
        <dbReference type="HAMAP-Rule" id="MF_01844"/>
    </source>
</evidence>
<feature type="transmembrane region" description="Helical" evidence="6">
    <location>
        <begin position="188"/>
        <end position="207"/>
    </location>
</feature>
<dbReference type="HAMAP" id="MF_01844">
    <property type="entry name" value="NhaA"/>
    <property type="match status" value="1"/>
</dbReference>
<feature type="transmembrane region" description="Helical" evidence="6">
    <location>
        <begin position="379"/>
        <end position="398"/>
    </location>
</feature>
<feature type="transmembrane region" description="Helical" evidence="6">
    <location>
        <begin position="102"/>
        <end position="123"/>
    </location>
</feature>
<comment type="subcellular location">
    <subcellularLocation>
        <location evidence="1">Cell inner membrane</location>
        <topology evidence="1">Multi-pass membrane protein</topology>
    </subcellularLocation>
    <subcellularLocation>
        <location evidence="6">Cell membrane</location>
        <topology evidence="6">Multi-pass membrane protein</topology>
    </subcellularLocation>
</comment>
<dbReference type="NCBIfam" id="TIGR00773">
    <property type="entry name" value="NhaA"/>
    <property type="match status" value="1"/>
</dbReference>
<dbReference type="PANTHER" id="PTHR30341:SF0">
    <property type="entry name" value="NA(+)_H(+) ANTIPORTER NHAA"/>
    <property type="match status" value="1"/>
</dbReference>
<keyword evidence="2 6" id="KW-1003">Cell membrane</keyword>
<gene>
    <name evidence="6 7" type="primary">nhaA</name>
    <name evidence="7" type="ORF">JJQ60_14550</name>
</gene>
<evidence type="ECO:0000256" key="5">
    <source>
        <dbReference type="ARBA" id="ARBA00023136"/>
    </source>
</evidence>
<protein>
    <recommendedName>
        <fullName evidence="6">Na(+)/H(+) antiporter NhaA</fullName>
    </recommendedName>
    <alternativeName>
        <fullName evidence="6">Sodium/proton antiporter NhaA</fullName>
    </alternativeName>
</protein>
<keyword evidence="6" id="KW-0739">Sodium transport</keyword>
<keyword evidence="6" id="KW-0406">Ion transport</keyword>
<feature type="transmembrane region" description="Helical" evidence="6">
    <location>
        <begin position="162"/>
        <end position="182"/>
    </location>
</feature>
<feature type="transmembrane region" description="Helical" evidence="6">
    <location>
        <begin position="21"/>
        <end position="38"/>
    </location>
</feature>
<dbReference type="GO" id="GO:0005886">
    <property type="term" value="C:plasma membrane"/>
    <property type="evidence" value="ECO:0007669"/>
    <property type="project" value="UniProtKB-SubCell"/>
</dbReference>
<name>A0A937DBL7_9FLAO</name>
<dbReference type="RefSeq" id="WP_201921621.1">
    <property type="nucleotide sequence ID" value="NZ_BAABAX010000014.1"/>
</dbReference>
<comment type="caution">
    <text evidence="7">The sequence shown here is derived from an EMBL/GenBank/DDBJ whole genome shotgun (WGS) entry which is preliminary data.</text>
</comment>
<keyword evidence="6" id="KW-0050">Antiport</keyword>